<evidence type="ECO:0000256" key="1">
    <source>
        <dbReference type="SAM" id="MobiDB-lite"/>
    </source>
</evidence>
<keyword evidence="3" id="KW-1185">Reference proteome</keyword>
<accession>A0A9D4KCV7</accession>
<feature type="region of interest" description="Disordered" evidence="1">
    <location>
        <begin position="1"/>
        <end position="30"/>
    </location>
</feature>
<dbReference type="AlphaFoldDB" id="A0A9D4KCV7"/>
<sequence>MAKWSTGRTPGIEERTSKWEEALSKPPQRPVKRKATDSLFLLAIVITLDSIKAFAESVSGVLQVRLSRNIFTDRRAMDNLIKRRQSLVKDAIEPTGRWSTFPNNAPMIEEFASLLGTRSSYIHTIRRKDNIILRPSAWLMMKMQDLSVHLLQFLITLMKSPTRHFLPHLHPLSTSQLLLDRQHPCKNLPSLLML</sequence>
<evidence type="ECO:0000313" key="2">
    <source>
        <dbReference type="EMBL" id="KAH3836997.1"/>
    </source>
</evidence>
<comment type="caution">
    <text evidence="2">The sequence shown here is derived from an EMBL/GenBank/DDBJ whole genome shotgun (WGS) entry which is preliminary data.</text>
</comment>
<evidence type="ECO:0000313" key="3">
    <source>
        <dbReference type="Proteomes" id="UP000828390"/>
    </source>
</evidence>
<protein>
    <submittedName>
        <fullName evidence="2">Uncharacterized protein</fullName>
    </submittedName>
</protein>
<name>A0A9D4KCV7_DREPO</name>
<organism evidence="2 3">
    <name type="scientific">Dreissena polymorpha</name>
    <name type="common">Zebra mussel</name>
    <name type="synonym">Mytilus polymorpha</name>
    <dbReference type="NCBI Taxonomy" id="45954"/>
    <lineage>
        <taxon>Eukaryota</taxon>
        <taxon>Metazoa</taxon>
        <taxon>Spiralia</taxon>
        <taxon>Lophotrochozoa</taxon>
        <taxon>Mollusca</taxon>
        <taxon>Bivalvia</taxon>
        <taxon>Autobranchia</taxon>
        <taxon>Heteroconchia</taxon>
        <taxon>Euheterodonta</taxon>
        <taxon>Imparidentia</taxon>
        <taxon>Neoheterodontei</taxon>
        <taxon>Myida</taxon>
        <taxon>Dreissenoidea</taxon>
        <taxon>Dreissenidae</taxon>
        <taxon>Dreissena</taxon>
    </lineage>
</organism>
<feature type="compositionally biased region" description="Basic and acidic residues" evidence="1">
    <location>
        <begin position="11"/>
        <end position="23"/>
    </location>
</feature>
<dbReference type="Proteomes" id="UP000828390">
    <property type="component" value="Unassembled WGS sequence"/>
</dbReference>
<reference evidence="2" key="1">
    <citation type="journal article" date="2019" name="bioRxiv">
        <title>The Genome of the Zebra Mussel, Dreissena polymorpha: A Resource for Invasive Species Research.</title>
        <authorList>
            <person name="McCartney M.A."/>
            <person name="Auch B."/>
            <person name="Kono T."/>
            <person name="Mallez S."/>
            <person name="Zhang Y."/>
            <person name="Obille A."/>
            <person name="Becker A."/>
            <person name="Abrahante J.E."/>
            <person name="Garbe J."/>
            <person name="Badalamenti J.P."/>
            <person name="Herman A."/>
            <person name="Mangelson H."/>
            <person name="Liachko I."/>
            <person name="Sullivan S."/>
            <person name="Sone E.D."/>
            <person name="Koren S."/>
            <person name="Silverstein K.A.T."/>
            <person name="Beckman K.B."/>
            <person name="Gohl D.M."/>
        </authorList>
    </citation>
    <scope>NUCLEOTIDE SEQUENCE</scope>
    <source>
        <strain evidence="2">Duluth1</strain>
        <tissue evidence="2">Whole animal</tissue>
    </source>
</reference>
<gene>
    <name evidence="2" type="ORF">DPMN_110375</name>
</gene>
<proteinExistence type="predicted"/>
<reference evidence="2" key="2">
    <citation type="submission" date="2020-11" db="EMBL/GenBank/DDBJ databases">
        <authorList>
            <person name="McCartney M.A."/>
            <person name="Auch B."/>
            <person name="Kono T."/>
            <person name="Mallez S."/>
            <person name="Becker A."/>
            <person name="Gohl D.M."/>
            <person name="Silverstein K.A.T."/>
            <person name="Koren S."/>
            <person name="Bechman K.B."/>
            <person name="Herman A."/>
            <person name="Abrahante J.E."/>
            <person name="Garbe J."/>
        </authorList>
    </citation>
    <scope>NUCLEOTIDE SEQUENCE</scope>
    <source>
        <strain evidence="2">Duluth1</strain>
        <tissue evidence="2">Whole animal</tissue>
    </source>
</reference>
<dbReference type="EMBL" id="JAIWYP010000004">
    <property type="protein sequence ID" value="KAH3836997.1"/>
    <property type="molecule type" value="Genomic_DNA"/>
</dbReference>